<accession>A0A8S4GC67</accession>
<gene>
    <name evidence="2" type="ORF">PLXY2_LOCUS15562</name>
</gene>
<dbReference type="EMBL" id="CAJHNJ030000206">
    <property type="protein sequence ID" value="CAG9137317.1"/>
    <property type="molecule type" value="Genomic_DNA"/>
</dbReference>
<sequence length="241" mass="26159">MVIEKVHGLHSTGISLSDRFSILASAPAVPPRARSQRPRTRRHSAGGFLNAIGSLLAHDGVNNRNLVDQMARRLEMQYRRRELRQRLGNAGLRRAGSETNMPGLRRANSFGNLSQASFRSHNSWRGSNGNLSRSASFGNLSGRGRGRLRGLARRGGANQQLRGRFGVRQGRITRASVQQQGAARRGGARGRGARGRGGGRAPPGRRERRGRRGRGGAVDCAAGDEEASTVKTRGRCLLERS</sequence>
<proteinExistence type="predicted"/>
<dbReference type="AlphaFoldDB" id="A0A8S4GC67"/>
<reference evidence="2" key="1">
    <citation type="submission" date="2020-11" db="EMBL/GenBank/DDBJ databases">
        <authorList>
            <person name="Whiteford S."/>
        </authorList>
    </citation>
    <scope>NUCLEOTIDE SEQUENCE</scope>
</reference>
<protein>
    <submittedName>
        <fullName evidence="2">(diamondback moth) hypothetical protein</fullName>
    </submittedName>
</protein>
<evidence type="ECO:0000256" key="1">
    <source>
        <dbReference type="SAM" id="MobiDB-lite"/>
    </source>
</evidence>
<keyword evidence="3" id="KW-1185">Reference proteome</keyword>
<organism evidence="2 3">
    <name type="scientific">Plutella xylostella</name>
    <name type="common">Diamondback moth</name>
    <name type="synonym">Plutella maculipennis</name>
    <dbReference type="NCBI Taxonomy" id="51655"/>
    <lineage>
        <taxon>Eukaryota</taxon>
        <taxon>Metazoa</taxon>
        <taxon>Ecdysozoa</taxon>
        <taxon>Arthropoda</taxon>
        <taxon>Hexapoda</taxon>
        <taxon>Insecta</taxon>
        <taxon>Pterygota</taxon>
        <taxon>Neoptera</taxon>
        <taxon>Endopterygota</taxon>
        <taxon>Lepidoptera</taxon>
        <taxon>Glossata</taxon>
        <taxon>Ditrysia</taxon>
        <taxon>Yponomeutoidea</taxon>
        <taxon>Plutellidae</taxon>
        <taxon>Plutella</taxon>
    </lineage>
</organism>
<feature type="region of interest" description="Disordered" evidence="1">
    <location>
        <begin position="121"/>
        <end position="227"/>
    </location>
</feature>
<evidence type="ECO:0000313" key="3">
    <source>
        <dbReference type="Proteomes" id="UP000653454"/>
    </source>
</evidence>
<comment type="caution">
    <text evidence="2">The sequence shown here is derived from an EMBL/GenBank/DDBJ whole genome shotgun (WGS) entry which is preliminary data.</text>
</comment>
<name>A0A8S4GC67_PLUXY</name>
<evidence type="ECO:0000313" key="2">
    <source>
        <dbReference type="EMBL" id="CAG9137317.1"/>
    </source>
</evidence>
<dbReference type="Proteomes" id="UP000653454">
    <property type="component" value="Unassembled WGS sequence"/>
</dbReference>
<feature type="compositionally biased region" description="Polar residues" evidence="1">
    <location>
        <begin position="121"/>
        <end position="139"/>
    </location>
</feature>